<dbReference type="PIRSF" id="PIRSF006257">
    <property type="entry name" value="UCP006257"/>
    <property type="match status" value="1"/>
</dbReference>
<dbReference type="SUPFAM" id="SSF158452">
    <property type="entry name" value="YqcC-like"/>
    <property type="match status" value="1"/>
</dbReference>
<dbReference type="InterPro" id="IPR023376">
    <property type="entry name" value="YqcC-like_dom"/>
</dbReference>
<dbReference type="PATRIC" id="fig|1393736.3.peg.3566"/>
<accession>A0A022PE62</accession>
<dbReference type="Proteomes" id="UP000023464">
    <property type="component" value="Unassembled WGS sequence"/>
</dbReference>
<evidence type="ECO:0000313" key="3">
    <source>
        <dbReference type="Proteomes" id="UP000023464"/>
    </source>
</evidence>
<reference evidence="2 3" key="1">
    <citation type="submission" date="2014-03" db="EMBL/GenBank/DDBJ databases">
        <title>Draft Genome of Photorhabdus luminescens BA1, an Egyptian Isolate.</title>
        <authorList>
            <person name="Ghazal S."/>
            <person name="Hurst S.G.IV."/>
            <person name="Morris K."/>
            <person name="Thomas K."/>
            <person name="Tisa L.S."/>
        </authorList>
    </citation>
    <scope>NUCLEOTIDE SEQUENCE [LARGE SCALE GENOMIC DNA]</scope>
    <source>
        <strain evidence="2 3">BA1</strain>
    </source>
</reference>
<dbReference type="PANTHER" id="PTHR39586">
    <property type="entry name" value="CYTOPLASMIC PROTEIN-RELATED"/>
    <property type="match status" value="1"/>
</dbReference>
<sequence>MSTTKQILYKLQLIEEAMREIGLWQSHPPKSEAFESIEPFSIDTMLAEEWLQWVLIPRMYALLEQGLALPTAFAIVPYFEESYKEDTTGRYQQLLEHLRALDRLFMQDNV</sequence>
<keyword evidence="3" id="KW-1185">Reference proteome</keyword>
<protein>
    <recommendedName>
        <fullName evidence="1">YqcC-like domain-containing protein</fullName>
    </recommendedName>
</protein>
<dbReference type="PANTHER" id="PTHR39586:SF1">
    <property type="entry name" value="CYTOPLASMIC PROTEIN"/>
    <property type="match status" value="1"/>
</dbReference>
<feature type="domain" description="YqcC-like" evidence="1">
    <location>
        <begin position="7"/>
        <end position="104"/>
    </location>
</feature>
<name>A0A022PE62_9GAMM</name>
<dbReference type="InterPro" id="IPR007384">
    <property type="entry name" value="UCP006257"/>
</dbReference>
<dbReference type="AlphaFoldDB" id="A0A022PE62"/>
<comment type="caution">
    <text evidence="2">The sequence shown here is derived from an EMBL/GenBank/DDBJ whole genome shotgun (WGS) entry which is preliminary data.</text>
</comment>
<evidence type="ECO:0000313" key="2">
    <source>
        <dbReference type="EMBL" id="EYU13986.1"/>
    </source>
</evidence>
<dbReference type="Gene3D" id="1.20.1440.40">
    <property type="entry name" value="YqcC-like"/>
    <property type="match status" value="1"/>
</dbReference>
<dbReference type="GO" id="GO:0044010">
    <property type="term" value="P:single-species biofilm formation"/>
    <property type="evidence" value="ECO:0007669"/>
    <property type="project" value="TreeGrafter"/>
</dbReference>
<proteinExistence type="predicted"/>
<dbReference type="Pfam" id="PF04287">
    <property type="entry name" value="DUF446"/>
    <property type="match status" value="1"/>
</dbReference>
<gene>
    <name evidence="2" type="ORF">BA1DRAFT_03494</name>
</gene>
<dbReference type="EMBL" id="JFGV01000062">
    <property type="protein sequence ID" value="EYU13986.1"/>
    <property type="molecule type" value="Genomic_DNA"/>
</dbReference>
<evidence type="ECO:0000259" key="1">
    <source>
        <dbReference type="Pfam" id="PF04287"/>
    </source>
</evidence>
<dbReference type="RefSeq" id="WP_036781533.1">
    <property type="nucleotide sequence ID" value="NZ_CAWLTM010000053.1"/>
</dbReference>
<dbReference type="InterPro" id="IPR036814">
    <property type="entry name" value="YqcC-like_sf"/>
</dbReference>
<organism evidence="2 3">
    <name type="scientific">Photorhabdus aegyptia</name>
    <dbReference type="NCBI Taxonomy" id="2805098"/>
    <lineage>
        <taxon>Bacteria</taxon>
        <taxon>Pseudomonadati</taxon>
        <taxon>Pseudomonadota</taxon>
        <taxon>Gammaproteobacteria</taxon>
        <taxon>Enterobacterales</taxon>
        <taxon>Morganellaceae</taxon>
        <taxon>Photorhabdus</taxon>
    </lineage>
</organism>